<evidence type="ECO:0000313" key="2">
    <source>
        <dbReference type="Proteomes" id="UP000887577"/>
    </source>
</evidence>
<evidence type="ECO:0000313" key="3">
    <source>
        <dbReference type="WBParaSite" id="PSU_v2.g84.t1"/>
    </source>
</evidence>
<dbReference type="WBParaSite" id="PSU_v2.g84.t1">
    <property type="protein sequence ID" value="PSU_v2.g84.t1"/>
    <property type="gene ID" value="PSU_v2.g84"/>
</dbReference>
<dbReference type="AlphaFoldDB" id="A0A914ZDP8"/>
<protein>
    <submittedName>
        <fullName evidence="3">Uncharacterized protein</fullName>
    </submittedName>
</protein>
<feature type="compositionally biased region" description="Low complexity" evidence="1">
    <location>
        <begin position="59"/>
        <end position="73"/>
    </location>
</feature>
<feature type="compositionally biased region" description="Low complexity" evidence="1">
    <location>
        <begin position="86"/>
        <end position="97"/>
    </location>
</feature>
<organism evidence="2 3">
    <name type="scientific">Panagrolaimus superbus</name>
    <dbReference type="NCBI Taxonomy" id="310955"/>
    <lineage>
        <taxon>Eukaryota</taxon>
        <taxon>Metazoa</taxon>
        <taxon>Ecdysozoa</taxon>
        <taxon>Nematoda</taxon>
        <taxon>Chromadorea</taxon>
        <taxon>Rhabditida</taxon>
        <taxon>Tylenchina</taxon>
        <taxon>Panagrolaimomorpha</taxon>
        <taxon>Panagrolaimoidea</taxon>
        <taxon>Panagrolaimidae</taxon>
        <taxon>Panagrolaimus</taxon>
    </lineage>
</organism>
<dbReference type="Proteomes" id="UP000887577">
    <property type="component" value="Unplaced"/>
</dbReference>
<name>A0A914ZDP8_9BILA</name>
<accession>A0A914ZDP8</accession>
<sequence length="174" mass="19525">MPKVNNIDDSPMIKHMESEESGNFFNSINDQTYNVRNSPTSHHPYLGEGVAVVEFPEENQQQNQQHQSRQNLNFDGLRLLPPPSPTTTTSTPTPTTTQKSIGKKAVQLSPINEETASSMNSDECNPRQDCCPLVDMSNRKGRGCTLGYKINQYNQQEGCVPESCRNKIPSEFMF</sequence>
<proteinExistence type="predicted"/>
<keyword evidence="2" id="KW-1185">Reference proteome</keyword>
<reference evidence="3" key="1">
    <citation type="submission" date="2022-11" db="UniProtKB">
        <authorList>
            <consortium name="WormBaseParasite"/>
        </authorList>
    </citation>
    <scope>IDENTIFICATION</scope>
</reference>
<feature type="region of interest" description="Disordered" evidence="1">
    <location>
        <begin position="1"/>
        <end position="25"/>
    </location>
</feature>
<feature type="region of interest" description="Disordered" evidence="1">
    <location>
        <begin position="58"/>
        <end position="103"/>
    </location>
</feature>
<evidence type="ECO:0000256" key="1">
    <source>
        <dbReference type="SAM" id="MobiDB-lite"/>
    </source>
</evidence>